<dbReference type="AlphaFoldDB" id="A0A6G1ENC8"/>
<protein>
    <submittedName>
        <fullName evidence="2">Uncharacterized protein</fullName>
    </submittedName>
</protein>
<gene>
    <name evidence="2" type="ORF">E2562_021841</name>
</gene>
<comment type="caution">
    <text evidence="2">The sequence shown here is derived from an EMBL/GenBank/DDBJ whole genome shotgun (WGS) entry which is preliminary data.</text>
</comment>
<feature type="region of interest" description="Disordered" evidence="1">
    <location>
        <begin position="21"/>
        <end position="54"/>
    </location>
</feature>
<dbReference type="EMBL" id="SPHZ02000003">
    <property type="protein sequence ID" value="KAF0926140.1"/>
    <property type="molecule type" value="Genomic_DNA"/>
</dbReference>
<evidence type="ECO:0000313" key="3">
    <source>
        <dbReference type="Proteomes" id="UP000479710"/>
    </source>
</evidence>
<evidence type="ECO:0000313" key="2">
    <source>
        <dbReference type="EMBL" id="KAF0926140.1"/>
    </source>
</evidence>
<evidence type="ECO:0000256" key="1">
    <source>
        <dbReference type="SAM" id="MobiDB-lite"/>
    </source>
</evidence>
<reference evidence="2 3" key="1">
    <citation type="submission" date="2019-11" db="EMBL/GenBank/DDBJ databases">
        <title>Whole genome sequence of Oryza granulata.</title>
        <authorList>
            <person name="Li W."/>
        </authorList>
    </citation>
    <scope>NUCLEOTIDE SEQUENCE [LARGE SCALE GENOMIC DNA]</scope>
    <source>
        <strain evidence="3">cv. Menghai</strain>
        <tissue evidence="2">Leaf</tissue>
    </source>
</reference>
<sequence length="94" mass="10853">MPLPRMRGRRRGFEIRREEKDWALRRSASPAQTDEGSRPEGNPTTVQKVECRRRRLLQRKGRVESGARLVRGGEGRRSRAWGRVEAEEEAVATL</sequence>
<organism evidence="2 3">
    <name type="scientific">Oryza meyeriana var. granulata</name>
    <dbReference type="NCBI Taxonomy" id="110450"/>
    <lineage>
        <taxon>Eukaryota</taxon>
        <taxon>Viridiplantae</taxon>
        <taxon>Streptophyta</taxon>
        <taxon>Embryophyta</taxon>
        <taxon>Tracheophyta</taxon>
        <taxon>Spermatophyta</taxon>
        <taxon>Magnoliopsida</taxon>
        <taxon>Liliopsida</taxon>
        <taxon>Poales</taxon>
        <taxon>Poaceae</taxon>
        <taxon>BOP clade</taxon>
        <taxon>Oryzoideae</taxon>
        <taxon>Oryzeae</taxon>
        <taxon>Oryzinae</taxon>
        <taxon>Oryza</taxon>
        <taxon>Oryza meyeriana</taxon>
    </lineage>
</organism>
<name>A0A6G1ENC8_9ORYZ</name>
<accession>A0A6G1ENC8</accession>
<dbReference type="Proteomes" id="UP000479710">
    <property type="component" value="Unassembled WGS sequence"/>
</dbReference>
<proteinExistence type="predicted"/>
<keyword evidence="3" id="KW-1185">Reference proteome</keyword>